<evidence type="ECO:0000259" key="3">
    <source>
        <dbReference type="Pfam" id="PF20434"/>
    </source>
</evidence>
<dbReference type="GO" id="GO:0016787">
    <property type="term" value="F:hydrolase activity"/>
    <property type="evidence" value="ECO:0007669"/>
    <property type="project" value="UniProtKB-KW"/>
</dbReference>
<dbReference type="InterPro" id="IPR049492">
    <property type="entry name" value="BD-FAE-like_dom"/>
</dbReference>
<name>A0ABR7G6B8_9FIRM</name>
<keyword evidence="1 4" id="KW-0378">Hydrolase</keyword>
<dbReference type="SUPFAM" id="SSF53474">
    <property type="entry name" value="alpha/beta-Hydrolases"/>
    <property type="match status" value="1"/>
</dbReference>
<evidence type="ECO:0000313" key="5">
    <source>
        <dbReference type="Proteomes" id="UP000631576"/>
    </source>
</evidence>
<gene>
    <name evidence="4" type="ORF">H8S40_05145</name>
</gene>
<sequence length="347" mass="38398">MKTIEVTLNEKRNVRLTAFIQDVGKEYRNITKRPGVLVIPGGGYMFCSDREAEPVALAYLNAGYDAFILRYTINEVGSWPDPLQDYEDAMEYIINHADEWNLMADKIAVAGFSAGGHLAGAAATIAKHKPAAAILGYAVLNEQVDEIATNAPRIVEEVNYDTCPCFLFAARTDNVVPIHNSIQMMDALDKAGVTFESHIYAYGPHGFSTGDESIQTRESAFCPRIPNWVKDSIGFLKDVMGDFYVGTAEDKVLTKPNCKAHITDDGAAWLSLDCTIGRIFGNPAAKEALADTIKVMKEKITPFRPDMTFEDMMTTLSKMKLLDLLQERSIDVDEEKLNEVLGKIPNI</sequence>
<dbReference type="Gene3D" id="3.40.50.1820">
    <property type="entry name" value="alpha/beta hydrolase"/>
    <property type="match status" value="1"/>
</dbReference>
<dbReference type="PANTHER" id="PTHR48081">
    <property type="entry name" value="AB HYDROLASE SUPERFAMILY PROTEIN C4A8.06C"/>
    <property type="match status" value="1"/>
</dbReference>
<protein>
    <submittedName>
        <fullName evidence="4">Alpha/beta hydrolase</fullName>
    </submittedName>
</protein>
<feature type="domain" description="BD-FAE-like" evidence="3">
    <location>
        <begin position="31"/>
        <end position="129"/>
    </location>
</feature>
<dbReference type="InterPro" id="IPR001375">
    <property type="entry name" value="Peptidase_S9_cat"/>
</dbReference>
<dbReference type="Pfam" id="PF20434">
    <property type="entry name" value="BD-FAE"/>
    <property type="match status" value="1"/>
</dbReference>
<dbReference type="PANTHER" id="PTHR48081:SF6">
    <property type="entry name" value="PEPTIDASE S9 PROLYL OLIGOPEPTIDASE CATALYTIC DOMAIN-CONTAINING PROTEIN"/>
    <property type="match status" value="1"/>
</dbReference>
<dbReference type="InterPro" id="IPR050300">
    <property type="entry name" value="GDXG_lipolytic_enzyme"/>
</dbReference>
<evidence type="ECO:0000256" key="1">
    <source>
        <dbReference type="ARBA" id="ARBA00022801"/>
    </source>
</evidence>
<accession>A0ABR7G6B8</accession>
<dbReference type="InterPro" id="IPR029058">
    <property type="entry name" value="AB_hydrolase_fold"/>
</dbReference>
<evidence type="ECO:0000259" key="2">
    <source>
        <dbReference type="Pfam" id="PF00326"/>
    </source>
</evidence>
<feature type="domain" description="Peptidase S9 prolyl oligopeptidase catalytic" evidence="2">
    <location>
        <begin position="159"/>
        <end position="215"/>
    </location>
</feature>
<reference evidence="4 5" key="1">
    <citation type="submission" date="2020-08" db="EMBL/GenBank/DDBJ databases">
        <title>Genome public.</title>
        <authorList>
            <person name="Liu C."/>
            <person name="Sun Q."/>
        </authorList>
    </citation>
    <scope>NUCLEOTIDE SEQUENCE [LARGE SCALE GENOMIC DNA]</scope>
    <source>
        <strain evidence="4 5">NSJ-13</strain>
    </source>
</reference>
<proteinExistence type="predicted"/>
<dbReference type="RefSeq" id="WP_118738402.1">
    <property type="nucleotide sequence ID" value="NZ_JACOPE010000001.1"/>
</dbReference>
<dbReference type="EMBL" id="JACOPE010000001">
    <property type="protein sequence ID" value="MBC5682959.1"/>
    <property type="molecule type" value="Genomic_DNA"/>
</dbReference>
<evidence type="ECO:0000313" key="4">
    <source>
        <dbReference type="EMBL" id="MBC5682959.1"/>
    </source>
</evidence>
<keyword evidence="5" id="KW-1185">Reference proteome</keyword>
<organism evidence="4 5">
    <name type="scientific">Ruminococcus hominis</name>
    <dbReference type="NCBI Taxonomy" id="2763065"/>
    <lineage>
        <taxon>Bacteria</taxon>
        <taxon>Bacillati</taxon>
        <taxon>Bacillota</taxon>
        <taxon>Clostridia</taxon>
        <taxon>Eubacteriales</taxon>
        <taxon>Oscillospiraceae</taxon>
        <taxon>Ruminococcus</taxon>
    </lineage>
</organism>
<dbReference type="Proteomes" id="UP000631576">
    <property type="component" value="Unassembled WGS sequence"/>
</dbReference>
<dbReference type="Pfam" id="PF00326">
    <property type="entry name" value="Peptidase_S9"/>
    <property type="match status" value="1"/>
</dbReference>
<comment type="caution">
    <text evidence="4">The sequence shown here is derived from an EMBL/GenBank/DDBJ whole genome shotgun (WGS) entry which is preliminary data.</text>
</comment>